<dbReference type="AlphaFoldDB" id="A0A0A8Y320"/>
<evidence type="ECO:0000313" key="2">
    <source>
        <dbReference type="EMBL" id="JAD18147.1"/>
    </source>
</evidence>
<reference evidence="2" key="1">
    <citation type="submission" date="2014-09" db="EMBL/GenBank/DDBJ databases">
        <authorList>
            <person name="Magalhaes I.L.F."/>
            <person name="Oliveira U."/>
            <person name="Santos F.R."/>
            <person name="Vidigal T.H.D.A."/>
            <person name="Brescovit A.D."/>
            <person name="Santos A.J."/>
        </authorList>
    </citation>
    <scope>NUCLEOTIDE SEQUENCE</scope>
    <source>
        <tissue evidence="2">Shoot tissue taken approximately 20 cm above the soil surface</tissue>
    </source>
</reference>
<organism evidence="2">
    <name type="scientific">Arundo donax</name>
    <name type="common">Giant reed</name>
    <name type="synonym">Donax arundinaceus</name>
    <dbReference type="NCBI Taxonomy" id="35708"/>
    <lineage>
        <taxon>Eukaryota</taxon>
        <taxon>Viridiplantae</taxon>
        <taxon>Streptophyta</taxon>
        <taxon>Embryophyta</taxon>
        <taxon>Tracheophyta</taxon>
        <taxon>Spermatophyta</taxon>
        <taxon>Magnoliopsida</taxon>
        <taxon>Liliopsida</taxon>
        <taxon>Poales</taxon>
        <taxon>Poaceae</taxon>
        <taxon>PACMAD clade</taxon>
        <taxon>Arundinoideae</taxon>
        <taxon>Arundineae</taxon>
        <taxon>Arundo</taxon>
    </lineage>
</organism>
<feature type="chain" id="PRO_5002061680" evidence="1">
    <location>
        <begin position="21"/>
        <end position="60"/>
    </location>
</feature>
<proteinExistence type="predicted"/>
<feature type="signal peptide" evidence="1">
    <location>
        <begin position="1"/>
        <end position="20"/>
    </location>
</feature>
<sequence>MRSPFVLAILLDDGLSVVRGVNSELDDSPCGFSCLSLGVSRNPSSFVCVLLKSMSTSLME</sequence>
<reference evidence="2" key="2">
    <citation type="journal article" date="2015" name="Data Brief">
        <title>Shoot transcriptome of the giant reed, Arundo donax.</title>
        <authorList>
            <person name="Barrero R.A."/>
            <person name="Guerrero F.D."/>
            <person name="Moolhuijzen P."/>
            <person name="Goolsby J.A."/>
            <person name="Tidwell J."/>
            <person name="Bellgard S.E."/>
            <person name="Bellgard M.I."/>
        </authorList>
    </citation>
    <scope>NUCLEOTIDE SEQUENCE</scope>
    <source>
        <tissue evidence="2">Shoot tissue taken approximately 20 cm above the soil surface</tissue>
    </source>
</reference>
<name>A0A0A8Y320_ARUDO</name>
<keyword evidence="1" id="KW-0732">Signal</keyword>
<dbReference type="EMBL" id="GBRH01279748">
    <property type="protein sequence ID" value="JAD18147.1"/>
    <property type="molecule type" value="Transcribed_RNA"/>
</dbReference>
<protein>
    <submittedName>
        <fullName evidence="2">Cl3646_1</fullName>
    </submittedName>
</protein>
<evidence type="ECO:0000256" key="1">
    <source>
        <dbReference type="SAM" id="SignalP"/>
    </source>
</evidence>
<accession>A0A0A8Y320</accession>